<feature type="compositionally biased region" description="Polar residues" evidence="1">
    <location>
        <begin position="1"/>
        <end position="14"/>
    </location>
</feature>
<reference evidence="2" key="1">
    <citation type="submission" date="2011-04" db="EMBL/GenBank/DDBJ databases">
        <title>Evolution of plant cell wall degrading machinery underlies the functional diversity of forest fungi.</title>
        <authorList>
            <consortium name="US DOE Joint Genome Institute (JGI-PGF)"/>
            <person name="Eastwood D.C."/>
            <person name="Floudas D."/>
            <person name="Binder M."/>
            <person name="Majcherczyk A."/>
            <person name="Schneider P."/>
            <person name="Aerts A."/>
            <person name="Asiegbu F.O."/>
            <person name="Baker S.E."/>
            <person name="Barry K."/>
            <person name="Bendiksby M."/>
            <person name="Blumentritt M."/>
            <person name="Coutinho P.M."/>
            <person name="Cullen D."/>
            <person name="Cullen D."/>
            <person name="Gathman A."/>
            <person name="Goodell B."/>
            <person name="Henrissat B."/>
            <person name="Ihrmark K."/>
            <person name="Kauserud H."/>
            <person name="Kohler A."/>
            <person name="LaButti K."/>
            <person name="Lapidus A."/>
            <person name="Lavin J.L."/>
            <person name="Lee Y.-H."/>
            <person name="Lindquist E."/>
            <person name="Lilly W."/>
            <person name="Lucas S."/>
            <person name="Morin E."/>
            <person name="Murat C."/>
            <person name="Oguiza J.A."/>
            <person name="Park J."/>
            <person name="Pisabarro A.G."/>
            <person name="Riley R."/>
            <person name="Rosling A."/>
            <person name="Salamov A."/>
            <person name="Schmidt O."/>
            <person name="Schmutz J."/>
            <person name="Skrede I."/>
            <person name="Stenlid J."/>
            <person name="Wiebenga A."/>
            <person name="Xie X."/>
            <person name="Kues U."/>
            <person name="Hibbett D.S."/>
            <person name="Hoffmeister D."/>
            <person name="Hogberg N."/>
            <person name="Martin F."/>
            <person name="Grigoriev I.V."/>
            <person name="Watkinson S.C."/>
        </authorList>
    </citation>
    <scope>NUCLEOTIDE SEQUENCE</scope>
    <source>
        <strain evidence="2">S7.9</strain>
    </source>
</reference>
<evidence type="ECO:0000256" key="1">
    <source>
        <dbReference type="SAM" id="MobiDB-lite"/>
    </source>
</evidence>
<accession>F8PDJ3</accession>
<dbReference type="GeneID" id="18812258"/>
<protein>
    <submittedName>
        <fullName evidence="2">Uncharacterized protein</fullName>
    </submittedName>
</protein>
<gene>
    <name evidence="2" type="ORF">SERLADRAFT_403576</name>
</gene>
<feature type="region of interest" description="Disordered" evidence="1">
    <location>
        <begin position="1"/>
        <end position="21"/>
    </location>
</feature>
<dbReference type="AlphaFoldDB" id="F8PDJ3"/>
<evidence type="ECO:0000313" key="2">
    <source>
        <dbReference type="EMBL" id="EGO18814.1"/>
    </source>
</evidence>
<dbReference type="Proteomes" id="UP000008064">
    <property type="component" value="Unassembled WGS sequence"/>
</dbReference>
<dbReference type="EMBL" id="GL945446">
    <property type="protein sequence ID" value="EGO18814.1"/>
    <property type="molecule type" value="Genomic_DNA"/>
</dbReference>
<name>F8PDJ3_SERL9</name>
<dbReference type="RefSeq" id="XP_007324467.1">
    <property type="nucleotide sequence ID" value="XM_007324405.1"/>
</dbReference>
<organism>
    <name type="scientific">Serpula lacrymans var. lacrymans (strain S7.9)</name>
    <name type="common">Dry rot fungus</name>
    <dbReference type="NCBI Taxonomy" id="578457"/>
    <lineage>
        <taxon>Eukaryota</taxon>
        <taxon>Fungi</taxon>
        <taxon>Dikarya</taxon>
        <taxon>Basidiomycota</taxon>
        <taxon>Agaricomycotina</taxon>
        <taxon>Agaricomycetes</taxon>
        <taxon>Agaricomycetidae</taxon>
        <taxon>Boletales</taxon>
        <taxon>Coniophorineae</taxon>
        <taxon>Serpulaceae</taxon>
        <taxon>Serpula</taxon>
    </lineage>
</organism>
<sequence length="58" mass="6750">MNFLNRQGITSGNSVKGWPHGKRAKQKVPYYTPFARILTTIVETFKFFDSENQYYCGI</sequence>
<dbReference type="KEGG" id="sla:SERLADRAFT_403576"/>
<dbReference type="HOGENOM" id="CLU_2980497_0_0_1"/>
<proteinExistence type="predicted"/>